<proteinExistence type="predicted"/>
<dbReference type="InterPro" id="IPR022441">
    <property type="entry name" value="Para_beta_helix_rpt-2"/>
</dbReference>
<feature type="signal peptide" evidence="4">
    <location>
        <begin position="1"/>
        <end position="26"/>
    </location>
</feature>
<dbReference type="InterPro" id="IPR051550">
    <property type="entry name" value="SCF-Subunits/Alg-Epimerases"/>
</dbReference>
<sequence length="487" mass="51550">MTGKKLWSLVVLVLAAGVAAAPSAWADTARICGSDALLGPSTPPSGAVVVPAGSATGVDFAVPGATYWFAPGTHTLTPGEYSQISPADGTTFVGAPGAVLDGKHDNRYAFTGRAKDVTIRYLTVTGFAAPRDEGVVNHDSGNGWLVEHNTLAGNDGAALMAGAENRITGNCLRDNGQYGLNAYQAGNGIRGLVVEGNEFTGNNTADWETKVPGCGCTGAMKFWAVDGADVRGNWVHHNHGPGIWADTNDNDFLIEDNVIEANDDVGIFYEISYNATIRGNDLRGNGWVAGRRAVEAGDPFPVGAIYLSEAGGEGRIPARTAKLEVTGNRLENNWDGIVAWANADRFCNSPASTTSDCTRIVGPSNTASCAPPGISSEPLYRDCRWWTSELDIHDNEFTFDPAAVGGCPVRRCGRMGLFANVGTVPEWSPYKGDVIQRDIVHTAGNHWHANRYAGPWWFTVVDMATVVPAAEWTGPTYGQDAGSTFAP</sequence>
<dbReference type="Pfam" id="PF13229">
    <property type="entry name" value="Beta_helix"/>
    <property type="match status" value="1"/>
</dbReference>
<gene>
    <name evidence="6" type="ORF">QP939_09590</name>
</gene>
<dbReference type="PANTHER" id="PTHR22990">
    <property type="entry name" value="F-BOX ONLY PROTEIN"/>
    <property type="match status" value="1"/>
</dbReference>
<name>A0ABY8XT61_9PSEU</name>
<dbReference type="PANTHER" id="PTHR22990:SF15">
    <property type="entry name" value="F-BOX ONLY PROTEIN 10"/>
    <property type="match status" value="1"/>
</dbReference>
<dbReference type="Gene3D" id="2.160.20.10">
    <property type="entry name" value="Single-stranded right-handed beta-helix, Pectin lyase-like"/>
    <property type="match status" value="1"/>
</dbReference>
<dbReference type="SMART" id="SM00710">
    <property type="entry name" value="PbH1"/>
    <property type="match status" value="7"/>
</dbReference>
<keyword evidence="2" id="KW-0677">Repeat</keyword>
<comment type="pathway">
    <text evidence="1">Protein modification; protein ubiquitination.</text>
</comment>
<dbReference type="InterPro" id="IPR011050">
    <property type="entry name" value="Pectin_lyase_fold/virulence"/>
</dbReference>
<dbReference type="SUPFAM" id="SSF51126">
    <property type="entry name" value="Pectin lyase-like"/>
    <property type="match status" value="1"/>
</dbReference>
<dbReference type="Proteomes" id="UP001227101">
    <property type="component" value="Chromosome"/>
</dbReference>
<accession>A0ABY8XT61</accession>
<evidence type="ECO:0000313" key="6">
    <source>
        <dbReference type="EMBL" id="WIV58851.1"/>
    </source>
</evidence>
<dbReference type="InterPro" id="IPR039448">
    <property type="entry name" value="Beta_helix"/>
</dbReference>
<dbReference type="NCBIfam" id="TIGR03804">
    <property type="entry name" value="para_beta_helix"/>
    <property type="match status" value="1"/>
</dbReference>
<organism evidence="6 7">
    <name type="scientific">Amycolatopsis nalaikhensis</name>
    <dbReference type="NCBI Taxonomy" id="715472"/>
    <lineage>
        <taxon>Bacteria</taxon>
        <taxon>Bacillati</taxon>
        <taxon>Actinomycetota</taxon>
        <taxon>Actinomycetes</taxon>
        <taxon>Pseudonocardiales</taxon>
        <taxon>Pseudonocardiaceae</taxon>
        <taxon>Amycolatopsis</taxon>
    </lineage>
</organism>
<dbReference type="InterPro" id="IPR012334">
    <property type="entry name" value="Pectin_lyas_fold"/>
</dbReference>
<dbReference type="RefSeq" id="WP_285456271.1">
    <property type="nucleotide sequence ID" value="NZ_CP127173.1"/>
</dbReference>
<evidence type="ECO:0000256" key="4">
    <source>
        <dbReference type="SAM" id="SignalP"/>
    </source>
</evidence>
<keyword evidence="4" id="KW-0732">Signal</keyword>
<evidence type="ECO:0000313" key="7">
    <source>
        <dbReference type="Proteomes" id="UP001227101"/>
    </source>
</evidence>
<evidence type="ECO:0000256" key="1">
    <source>
        <dbReference type="ARBA" id="ARBA00004906"/>
    </source>
</evidence>
<keyword evidence="7" id="KW-1185">Reference proteome</keyword>
<feature type="chain" id="PRO_5046369765" evidence="4">
    <location>
        <begin position="27"/>
        <end position="487"/>
    </location>
</feature>
<reference evidence="6 7" key="1">
    <citation type="submission" date="2023-06" db="EMBL/GenBank/DDBJ databases">
        <authorList>
            <person name="Oyuntsetseg B."/>
            <person name="Kim S.B."/>
        </authorList>
    </citation>
    <scope>NUCLEOTIDE SEQUENCE [LARGE SCALE GENOMIC DNA]</scope>
    <source>
        <strain evidence="6 7">2-2</strain>
    </source>
</reference>
<dbReference type="InterPro" id="IPR006626">
    <property type="entry name" value="PbH1"/>
</dbReference>
<evidence type="ECO:0000259" key="5">
    <source>
        <dbReference type="Pfam" id="PF13229"/>
    </source>
</evidence>
<keyword evidence="3" id="KW-0833">Ubl conjugation pathway</keyword>
<protein>
    <submittedName>
        <fullName evidence="6">Right-handed parallel beta-helix repeat-containing protein</fullName>
    </submittedName>
</protein>
<evidence type="ECO:0000256" key="3">
    <source>
        <dbReference type="ARBA" id="ARBA00022786"/>
    </source>
</evidence>
<feature type="domain" description="Right handed beta helix" evidence="5">
    <location>
        <begin position="137"/>
        <end position="286"/>
    </location>
</feature>
<dbReference type="EMBL" id="CP127173">
    <property type="protein sequence ID" value="WIV58851.1"/>
    <property type="molecule type" value="Genomic_DNA"/>
</dbReference>
<evidence type="ECO:0000256" key="2">
    <source>
        <dbReference type="ARBA" id="ARBA00022737"/>
    </source>
</evidence>